<comment type="caution">
    <text evidence="4">The sequence shown here is derived from an EMBL/GenBank/DDBJ whole genome shotgun (WGS) entry which is preliminary data.</text>
</comment>
<organism evidence="4 5">
    <name type="scientific">Aphis glycines</name>
    <name type="common">Soybean aphid</name>
    <dbReference type="NCBI Taxonomy" id="307491"/>
    <lineage>
        <taxon>Eukaryota</taxon>
        <taxon>Metazoa</taxon>
        <taxon>Ecdysozoa</taxon>
        <taxon>Arthropoda</taxon>
        <taxon>Hexapoda</taxon>
        <taxon>Insecta</taxon>
        <taxon>Pterygota</taxon>
        <taxon>Neoptera</taxon>
        <taxon>Paraneoptera</taxon>
        <taxon>Hemiptera</taxon>
        <taxon>Sternorrhyncha</taxon>
        <taxon>Aphidomorpha</taxon>
        <taxon>Aphidoidea</taxon>
        <taxon>Aphididae</taxon>
        <taxon>Aphidini</taxon>
        <taxon>Aphis</taxon>
        <taxon>Aphis</taxon>
    </lineage>
</organism>
<comment type="subcellular location">
    <subcellularLocation>
        <location evidence="2">Nucleus</location>
    </subcellularLocation>
</comment>
<keyword evidence="1 2" id="KW-0539">Nucleus</keyword>
<dbReference type="InterPro" id="IPR055129">
    <property type="entry name" value="YEATS_dom"/>
</dbReference>
<protein>
    <recommendedName>
        <fullName evidence="3">YEATS domain-containing protein</fullName>
    </recommendedName>
</protein>
<dbReference type="OrthoDB" id="1741717at2759"/>
<dbReference type="CDD" id="cd16907">
    <property type="entry name" value="YEATS_YEATS2_like"/>
    <property type="match status" value="1"/>
</dbReference>
<evidence type="ECO:0000256" key="1">
    <source>
        <dbReference type="ARBA" id="ARBA00023242"/>
    </source>
</evidence>
<reference evidence="4 5" key="1">
    <citation type="submission" date="2019-08" db="EMBL/GenBank/DDBJ databases">
        <title>The genome of the soybean aphid Biotype 1, its phylome, world population structure and adaptation to the North American continent.</title>
        <authorList>
            <person name="Giordano R."/>
            <person name="Donthu R.K."/>
            <person name="Hernandez A.G."/>
            <person name="Wright C.L."/>
            <person name="Zimin A.V."/>
        </authorList>
    </citation>
    <scope>NUCLEOTIDE SEQUENCE [LARGE SCALE GENOMIC DNA]</scope>
    <source>
        <tissue evidence="4">Whole aphids</tissue>
    </source>
</reference>
<dbReference type="Gene3D" id="2.60.40.1970">
    <property type="entry name" value="YEATS domain"/>
    <property type="match status" value="1"/>
</dbReference>
<evidence type="ECO:0000313" key="5">
    <source>
        <dbReference type="Proteomes" id="UP000475862"/>
    </source>
</evidence>
<feature type="non-terminal residue" evidence="4">
    <location>
        <position position="1"/>
    </location>
</feature>
<evidence type="ECO:0000313" key="4">
    <source>
        <dbReference type="EMBL" id="KAE9545408.1"/>
    </source>
</evidence>
<sequence length="350" mass="39989">SSKTNIYPNLPLGSSVEVKFIENGINQIWILTVRHLDEDSGFWFIVKYIQGSNTTYDLLVKKSVFCNGSSSNLLYLKKELALITFKMNSTEKIIKTMSADQMSQVVAGVQADLDNEIIKTKQTLDQIDQNIFTCINNLKKLRRSIIISHYAKMKNNTDGHKNGQRDALLKNLDCEDETKDLSVFMTNLSNVSTQLKTESTSNIEELNKTILQNALPPASFIPKTGLIDLTFVVGNIVKISDSENEMKYKWTVYVRNAEEGVDNLIYIDKVTYFLHESYEPNHIVDVIKKPFSLTRHGWGEFVIRLRLHFKGNMNVQTDVYHKLCLNKDITVGIPMVAKEQTVKYNLLLHK</sequence>
<name>A0A6G0U8F7_APHGL</name>
<evidence type="ECO:0000259" key="3">
    <source>
        <dbReference type="PROSITE" id="PS51037"/>
    </source>
</evidence>
<proteinExistence type="predicted"/>
<accession>A0A6G0U8F7</accession>
<dbReference type="InterPro" id="IPR038704">
    <property type="entry name" value="YEAST_sf"/>
</dbReference>
<dbReference type="AlphaFoldDB" id="A0A6G0U8F7"/>
<dbReference type="InterPro" id="IPR005033">
    <property type="entry name" value="YEATS"/>
</dbReference>
<keyword evidence="5" id="KW-1185">Reference proteome</keyword>
<feature type="domain" description="YEATS" evidence="3">
    <location>
        <begin position="221"/>
        <end position="350"/>
    </location>
</feature>
<dbReference type="GO" id="GO:0005634">
    <property type="term" value="C:nucleus"/>
    <property type="evidence" value="ECO:0007669"/>
    <property type="project" value="UniProtKB-SubCell"/>
</dbReference>
<dbReference type="Pfam" id="PF03366">
    <property type="entry name" value="YEATS"/>
    <property type="match status" value="1"/>
</dbReference>
<gene>
    <name evidence="4" type="ORF">AGLY_000951</name>
</gene>
<dbReference type="PANTHER" id="PTHR23195">
    <property type="entry name" value="YEATS DOMAIN"/>
    <property type="match status" value="1"/>
</dbReference>
<dbReference type="GO" id="GO:0006355">
    <property type="term" value="P:regulation of DNA-templated transcription"/>
    <property type="evidence" value="ECO:0007669"/>
    <property type="project" value="InterPro"/>
</dbReference>
<dbReference type="PROSITE" id="PS51037">
    <property type="entry name" value="YEATS"/>
    <property type="match status" value="1"/>
</dbReference>
<evidence type="ECO:0000256" key="2">
    <source>
        <dbReference type="PROSITE-ProRule" id="PRU00376"/>
    </source>
</evidence>
<dbReference type="Proteomes" id="UP000475862">
    <property type="component" value="Unassembled WGS sequence"/>
</dbReference>
<dbReference type="EMBL" id="VYZN01000001">
    <property type="protein sequence ID" value="KAE9545408.1"/>
    <property type="molecule type" value="Genomic_DNA"/>
</dbReference>